<dbReference type="InterPro" id="IPR050545">
    <property type="entry name" value="Mycobact_MmpL"/>
</dbReference>
<keyword evidence="5 6" id="KW-0472">Membrane</keyword>
<comment type="subcellular location">
    <subcellularLocation>
        <location evidence="1">Cell membrane</location>
        <topology evidence="1">Multi-pass membrane protein</topology>
    </subcellularLocation>
</comment>
<dbReference type="PANTHER" id="PTHR33406:SF13">
    <property type="entry name" value="MEMBRANE PROTEIN YDFJ"/>
    <property type="match status" value="1"/>
</dbReference>
<evidence type="ECO:0000256" key="3">
    <source>
        <dbReference type="ARBA" id="ARBA00022692"/>
    </source>
</evidence>
<evidence type="ECO:0000256" key="2">
    <source>
        <dbReference type="ARBA" id="ARBA00022475"/>
    </source>
</evidence>
<keyword evidence="4 6" id="KW-1133">Transmembrane helix</keyword>
<feature type="transmembrane region" description="Helical" evidence="6">
    <location>
        <begin position="689"/>
        <end position="711"/>
    </location>
</feature>
<organism evidence="8 9">
    <name type="scientific">Deinococcus yavapaiensis KR-236</name>
    <dbReference type="NCBI Taxonomy" id="694435"/>
    <lineage>
        <taxon>Bacteria</taxon>
        <taxon>Thermotogati</taxon>
        <taxon>Deinococcota</taxon>
        <taxon>Deinococci</taxon>
        <taxon>Deinococcales</taxon>
        <taxon>Deinococcaceae</taxon>
        <taxon>Deinococcus</taxon>
    </lineage>
</organism>
<dbReference type="RefSeq" id="WP_110886565.1">
    <property type="nucleotide sequence ID" value="NZ_QJSX01000006.1"/>
</dbReference>
<evidence type="ECO:0000313" key="8">
    <source>
        <dbReference type="EMBL" id="PYE54181.1"/>
    </source>
</evidence>
<feature type="transmembrane region" description="Helical" evidence="6">
    <location>
        <begin position="364"/>
        <end position="382"/>
    </location>
</feature>
<proteinExistence type="predicted"/>
<dbReference type="InterPro" id="IPR004869">
    <property type="entry name" value="MMPL_dom"/>
</dbReference>
<dbReference type="PROSITE" id="PS50156">
    <property type="entry name" value="SSD"/>
    <property type="match status" value="1"/>
</dbReference>
<dbReference type="InterPro" id="IPR000731">
    <property type="entry name" value="SSD"/>
</dbReference>
<sequence>MQALARFVTRHPLIVLLVWALLVVISAPFAARAPAAMNAAPGSPPNSESARVAHLLEKEFGEGGTSAVLLVSRSAYLADDQRFLNDYDAFVEKLRAVEKVQGVTRFDSPSPFRTTSVDKKQTLTIVTVNAEDDATMERVRSLAHAQRGESTQYRVTGGQVIARDFTKFAEEDTRRSELAALPLTAVVLLVVFGALVATSLPLLVGVLSISVTLGAVYFLTRVSDVSTFALPVITMLGLGAGIDYALLMVNRFREELAGRGNAREAARRTILTAGRSVLFSGMTVAIAMGALIAPPLDFVRSMGVGGVTVVIMTVLASVTALPALFVLLGERVNSPRVLKLTWSQNANASAAWTSFARRVIRRPWLAVTGSALVLIALALPAFRMQLGYAGAWGLSPGVESRDTLRAVEGLGAGGLLSSFEVVLDLKGRPYDAEARTAFRDTVRRLEGVEGVKAVISPFLRPDLLSGSTTGNASLSDLVSLTNRSISRDRAYLRVTVLPDRDLRADKVDAFAAKLRAALNEGDQPYLLGGAPIGGREFTRALTDATLPAILTVLGLTFVLLAVAFRSLLIPVKSILMNLLTVGAAYGVVTLIVQEGFLAGPLGIPSDVGVLDSSLPLILFAVLFGLSMDYEIFLLSRVQEEHLRGLPNDEAVVQAVGRTGRIITSAALIMFIVFAAFVSGRVVANKSIGLALALAVALDATLVRMVLVPGFLKLAGKWNWWLPRWLARRLPKVSLEH</sequence>
<comment type="caution">
    <text evidence="8">The sequence shown here is derived from an EMBL/GenBank/DDBJ whole genome shotgun (WGS) entry which is preliminary data.</text>
</comment>
<evidence type="ECO:0000259" key="7">
    <source>
        <dbReference type="PROSITE" id="PS50156"/>
    </source>
</evidence>
<dbReference type="OrthoDB" id="7051771at2"/>
<dbReference type="Pfam" id="PF03176">
    <property type="entry name" value="MMPL"/>
    <property type="match status" value="2"/>
</dbReference>
<feature type="transmembrane region" description="Helical" evidence="6">
    <location>
        <begin position="613"/>
        <end position="634"/>
    </location>
</feature>
<feature type="domain" description="SSD" evidence="7">
    <location>
        <begin position="185"/>
        <end position="327"/>
    </location>
</feature>
<dbReference type="EMBL" id="QJSX01000006">
    <property type="protein sequence ID" value="PYE54181.1"/>
    <property type="molecule type" value="Genomic_DNA"/>
</dbReference>
<evidence type="ECO:0000256" key="6">
    <source>
        <dbReference type="SAM" id="Phobius"/>
    </source>
</evidence>
<feature type="transmembrane region" description="Helical" evidence="6">
    <location>
        <begin position="202"/>
        <end position="222"/>
    </location>
</feature>
<accession>A0A318S786</accession>
<gene>
    <name evidence="8" type="ORF">DES52_106147</name>
</gene>
<evidence type="ECO:0000313" key="9">
    <source>
        <dbReference type="Proteomes" id="UP000248326"/>
    </source>
</evidence>
<feature type="transmembrane region" description="Helical" evidence="6">
    <location>
        <begin position="661"/>
        <end position="683"/>
    </location>
</feature>
<evidence type="ECO:0000256" key="1">
    <source>
        <dbReference type="ARBA" id="ARBA00004651"/>
    </source>
</evidence>
<keyword evidence="3 6" id="KW-0812">Transmembrane</keyword>
<keyword evidence="9" id="KW-1185">Reference proteome</keyword>
<keyword evidence="2" id="KW-1003">Cell membrane</keyword>
<dbReference type="PANTHER" id="PTHR33406">
    <property type="entry name" value="MEMBRANE PROTEIN MJ1562-RELATED"/>
    <property type="match status" value="1"/>
</dbReference>
<dbReference type="GO" id="GO:0005886">
    <property type="term" value="C:plasma membrane"/>
    <property type="evidence" value="ECO:0007669"/>
    <property type="project" value="UniProtKB-SubCell"/>
</dbReference>
<feature type="transmembrane region" description="Helical" evidence="6">
    <location>
        <begin position="304"/>
        <end position="329"/>
    </location>
</feature>
<protein>
    <submittedName>
        <fullName evidence="8">RND superfamily putative drug exporter</fullName>
    </submittedName>
</protein>
<feature type="transmembrane region" description="Helical" evidence="6">
    <location>
        <begin position="228"/>
        <end position="249"/>
    </location>
</feature>
<name>A0A318S786_9DEIO</name>
<dbReference type="Gene3D" id="1.20.1640.10">
    <property type="entry name" value="Multidrug efflux transporter AcrB transmembrane domain"/>
    <property type="match status" value="2"/>
</dbReference>
<dbReference type="AlphaFoldDB" id="A0A318S786"/>
<dbReference type="Proteomes" id="UP000248326">
    <property type="component" value="Unassembled WGS sequence"/>
</dbReference>
<dbReference type="SUPFAM" id="SSF82866">
    <property type="entry name" value="Multidrug efflux transporter AcrB transmembrane domain"/>
    <property type="match status" value="2"/>
</dbReference>
<evidence type="ECO:0000256" key="5">
    <source>
        <dbReference type="ARBA" id="ARBA00023136"/>
    </source>
</evidence>
<feature type="transmembrane region" description="Helical" evidence="6">
    <location>
        <begin position="544"/>
        <end position="562"/>
    </location>
</feature>
<reference evidence="8 9" key="1">
    <citation type="submission" date="2018-06" db="EMBL/GenBank/DDBJ databases">
        <title>Genomic Encyclopedia of Type Strains, Phase IV (KMG-IV): sequencing the most valuable type-strain genomes for metagenomic binning, comparative biology and taxonomic classification.</title>
        <authorList>
            <person name="Goeker M."/>
        </authorList>
    </citation>
    <scope>NUCLEOTIDE SEQUENCE [LARGE SCALE GENOMIC DNA]</scope>
    <source>
        <strain evidence="8 9">DSM 18048</strain>
    </source>
</reference>
<feature type="transmembrane region" description="Helical" evidence="6">
    <location>
        <begin position="270"/>
        <end position="292"/>
    </location>
</feature>
<feature type="transmembrane region" description="Helical" evidence="6">
    <location>
        <begin position="178"/>
        <end position="197"/>
    </location>
</feature>
<evidence type="ECO:0000256" key="4">
    <source>
        <dbReference type="ARBA" id="ARBA00022989"/>
    </source>
</evidence>
<feature type="transmembrane region" description="Helical" evidence="6">
    <location>
        <begin position="574"/>
        <end position="593"/>
    </location>
</feature>